<proteinExistence type="predicted"/>
<accession>A0A2H0VCD5</accession>
<protein>
    <submittedName>
        <fullName evidence="1">Uncharacterized protein</fullName>
    </submittedName>
</protein>
<dbReference type="EMBL" id="PFAJ01000062">
    <property type="protein sequence ID" value="PIR96777.1"/>
    <property type="molecule type" value="Genomic_DNA"/>
</dbReference>
<reference evidence="2" key="1">
    <citation type="submission" date="2017-09" db="EMBL/GenBank/DDBJ databases">
        <title>Depth-based differentiation of microbial function through sediment-hosted aquifers and enrichment of novel symbionts in the deep terrestrial subsurface.</title>
        <authorList>
            <person name="Probst A.J."/>
            <person name="Ladd B."/>
            <person name="Jarett J.K."/>
            <person name="Geller-Mcgrath D.E."/>
            <person name="Sieber C.M.K."/>
            <person name="Emerson J.B."/>
            <person name="Anantharaman K."/>
            <person name="Thomas B.C."/>
            <person name="Malmstrom R."/>
            <person name="Stieglmeier M."/>
            <person name="Klingl A."/>
            <person name="Woyke T."/>
            <person name="Ryan C.M."/>
            <person name="Banfield J.F."/>
        </authorList>
    </citation>
    <scope>NUCLEOTIDE SEQUENCE [LARGE SCALE GENOMIC DNA]</scope>
</reference>
<dbReference type="Proteomes" id="UP000230557">
    <property type="component" value="Unassembled WGS sequence"/>
</dbReference>
<organism evidence="1 2">
    <name type="scientific">Candidatus Doudnabacteria bacterium CG10_big_fil_rev_8_21_14_0_10_41_10</name>
    <dbReference type="NCBI Taxonomy" id="1974551"/>
    <lineage>
        <taxon>Bacteria</taxon>
        <taxon>Candidatus Doudnaibacteriota</taxon>
    </lineage>
</organism>
<name>A0A2H0VCD5_9BACT</name>
<evidence type="ECO:0000313" key="2">
    <source>
        <dbReference type="Proteomes" id="UP000230557"/>
    </source>
</evidence>
<gene>
    <name evidence="1" type="ORF">COT91_04725</name>
</gene>
<dbReference type="AlphaFoldDB" id="A0A2H0VCD5"/>
<sequence>MQIKTMSMTSRKEYLREIYGRYRQVNKLGKNQILNEFTATTGYNRKYAIRLLNGALPSQISNQRKNRPLTYTNEHIYYLKKIWDILDNPCGVRLKPMVAEIIEVLKRCQELIVPNLITRKLRLISATTMDRRLEIFKSRLIRTIHGTTKPRSLLKKQIPISLSRWNEKIPGFTELDLVAHCDMNTTGDFISTLNITDLDTG</sequence>
<comment type="caution">
    <text evidence="1">The sequence shown here is derived from an EMBL/GenBank/DDBJ whole genome shotgun (WGS) entry which is preliminary data.</text>
</comment>
<evidence type="ECO:0000313" key="1">
    <source>
        <dbReference type="EMBL" id="PIR96777.1"/>
    </source>
</evidence>